<gene>
    <name evidence="2" type="ORF">FGO68_gene16088</name>
</gene>
<name>A0A8J8P6M4_HALGN</name>
<reference evidence="2" key="1">
    <citation type="submission" date="2019-06" db="EMBL/GenBank/DDBJ databases">
        <authorList>
            <person name="Zheng W."/>
        </authorList>
    </citation>
    <scope>NUCLEOTIDE SEQUENCE</scope>
    <source>
        <strain evidence="2">QDHG01</strain>
    </source>
</reference>
<feature type="compositionally biased region" description="Basic residues" evidence="1">
    <location>
        <begin position="1"/>
        <end position="12"/>
    </location>
</feature>
<protein>
    <submittedName>
        <fullName evidence="2">Uncharacterized protein</fullName>
    </submittedName>
</protein>
<sequence>MRKVVTKRKKQRENKMPVTQPQNQTQKRIAFLIQPIELGEEPKGSRASRVQIIDQERENTEENDEEVLDAQQNIQRGIMSIWNKVEATQGVKQEVSNTVVASKLKEAWNFMKKQKK</sequence>
<evidence type="ECO:0000256" key="1">
    <source>
        <dbReference type="SAM" id="MobiDB-lite"/>
    </source>
</evidence>
<dbReference type="Proteomes" id="UP000785679">
    <property type="component" value="Unassembled WGS sequence"/>
</dbReference>
<comment type="caution">
    <text evidence="2">The sequence shown here is derived from an EMBL/GenBank/DDBJ whole genome shotgun (WGS) entry which is preliminary data.</text>
</comment>
<dbReference type="AlphaFoldDB" id="A0A8J8P6M4"/>
<feature type="region of interest" description="Disordered" evidence="1">
    <location>
        <begin position="1"/>
        <end position="25"/>
    </location>
</feature>
<organism evidence="2 3">
    <name type="scientific">Halteria grandinella</name>
    <dbReference type="NCBI Taxonomy" id="5974"/>
    <lineage>
        <taxon>Eukaryota</taxon>
        <taxon>Sar</taxon>
        <taxon>Alveolata</taxon>
        <taxon>Ciliophora</taxon>
        <taxon>Intramacronucleata</taxon>
        <taxon>Spirotrichea</taxon>
        <taxon>Stichotrichia</taxon>
        <taxon>Sporadotrichida</taxon>
        <taxon>Halteriidae</taxon>
        <taxon>Halteria</taxon>
    </lineage>
</organism>
<evidence type="ECO:0000313" key="2">
    <source>
        <dbReference type="EMBL" id="TNV87060.1"/>
    </source>
</evidence>
<evidence type="ECO:0000313" key="3">
    <source>
        <dbReference type="Proteomes" id="UP000785679"/>
    </source>
</evidence>
<keyword evidence="3" id="KW-1185">Reference proteome</keyword>
<proteinExistence type="predicted"/>
<accession>A0A8J8P6M4</accession>
<dbReference type="EMBL" id="RRYP01000650">
    <property type="protein sequence ID" value="TNV87060.1"/>
    <property type="molecule type" value="Genomic_DNA"/>
</dbReference>